<keyword evidence="1" id="KW-1133">Transmembrane helix</keyword>
<proteinExistence type="predicted"/>
<keyword evidence="3" id="KW-1185">Reference proteome</keyword>
<keyword evidence="1" id="KW-0812">Transmembrane</keyword>
<dbReference type="RefSeq" id="WP_185670747.1">
    <property type="nucleotide sequence ID" value="NZ_JACJVP010000031.1"/>
</dbReference>
<dbReference type="AlphaFoldDB" id="A0A7X0RSV0"/>
<accession>A0A7X0RSV0</accession>
<dbReference type="EMBL" id="JACJVP010000031">
    <property type="protein sequence ID" value="MBB6672891.1"/>
    <property type="molecule type" value="Genomic_DNA"/>
</dbReference>
<feature type="transmembrane region" description="Helical" evidence="1">
    <location>
        <begin position="6"/>
        <end position="27"/>
    </location>
</feature>
<dbReference type="Proteomes" id="UP000547209">
    <property type="component" value="Unassembled WGS sequence"/>
</dbReference>
<evidence type="ECO:0000313" key="2">
    <source>
        <dbReference type="EMBL" id="MBB6672891.1"/>
    </source>
</evidence>
<evidence type="ECO:0000256" key="1">
    <source>
        <dbReference type="SAM" id="Phobius"/>
    </source>
</evidence>
<evidence type="ECO:0000313" key="3">
    <source>
        <dbReference type="Proteomes" id="UP000547209"/>
    </source>
</evidence>
<protein>
    <submittedName>
        <fullName evidence="2">Uncharacterized protein</fullName>
    </submittedName>
</protein>
<name>A0A7X0RSV0_9BACL</name>
<gene>
    <name evidence="2" type="ORF">H7C19_19595</name>
</gene>
<feature type="transmembrane region" description="Helical" evidence="1">
    <location>
        <begin position="48"/>
        <end position="66"/>
    </location>
</feature>
<organism evidence="2 3">
    <name type="scientific">Cohnella nanjingensis</name>
    <dbReference type="NCBI Taxonomy" id="1387779"/>
    <lineage>
        <taxon>Bacteria</taxon>
        <taxon>Bacillati</taxon>
        <taxon>Bacillota</taxon>
        <taxon>Bacilli</taxon>
        <taxon>Bacillales</taxon>
        <taxon>Paenibacillaceae</taxon>
        <taxon>Cohnella</taxon>
    </lineage>
</organism>
<sequence>MHIGFLIGSVFVVMALALAATLLVGFSRSNRSESSAYGRGTGKKWTRLGSIYVLCVVLIIAILLFTR</sequence>
<comment type="caution">
    <text evidence="2">The sequence shown here is derived from an EMBL/GenBank/DDBJ whole genome shotgun (WGS) entry which is preliminary data.</text>
</comment>
<reference evidence="2 3" key="1">
    <citation type="submission" date="2020-08" db="EMBL/GenBank/DDBJ databases">
        <title>Cohnella phylogeny.</title>
        <authorList>
            <person name="Dunlap C."/>
        </authorList>
    </citation>
    <scope>NUCLEOTIDE SEQUENCE [LARGE SCALE GENOMIC DNA]</scope>
    <source>
        <strain evidence="2 3">DSM 28246</strain>
    </source>
</reference>
<keyword evidence="1" id="KW-0472">Membrane</keyword>